<evidence type="ECO:0000256" key="6">
    <source>
        <dbReference type="ARBA" id="ARBA00022691"/>
    </source>
</evidence>
<dbReference type="PROSITE" id="PS51686">
    <property type="entry name" value="SAM_MT_RSMB_NOP"/>
    <property type="match status" value="1"/>
</dbReference>
<keyword evidence="2" id="KW-0963">Cytoplasm</keyword>
<feature type="compositionally biased region" description="Acidic residues" evidence="9">
    <location>
        <begin position="24"/>
        <end position="54"/>
    </location>
</feature>
<dbReference type="FunFam" id="3.30.70.1170:FF:000009">
    <property type="entry name" value="Nucleolar protein-like"/>
    <property type="match status" value="1"/>
</dbReference>
<organism evidence="11 12">
    <name type="scientific">Babesia ovata</name>
    <dbReference type="NCBI Taxonomy" id="189622"/>
    <lineage>
        <taxon>Eukaryota</taxon>
        <taxon>Sar</taxon>
        <taxon>Alveolata</taxon>
        <taxon>Apicomplexa</taxon>
        <taxon>Aconoidasida</taxon>
        <taxon>Piroplasmida</taxon>
        <taxon>Babesiidae</taxon>
        <taxon>Babesia</taxon>
    </lineage>
</organism>
<feature type="binding site" evidence="8">
    <location>
        <position position="250"/>
    </location>
    <ligand>
        <name>S-adenosyl-L-methionine</name>
        <dbReference type="ChEBI" id="CHEBI:59789"/>
    </ligand>
</feature>
<feature type="binding site" evidence="8">
    <location>
        <begin position="226"/>
        <end position="232"/>
    </location>
    <ligand>
        <name>S-adenosyl-L-methionine</name>
        <dbReference type="ChEBI" id="CHEBI:59789"/>
    </ligand>
</feature>
<dbReference type="GO" id="GO:0070475">
    <property type="term" value="P:rRNA base methylation"/>
    <property type="evidence" value="ECO:0007669"/>
    <property type="project" value="TreeGrafter"/>
</dbReference>
<dbReference type="Gene3D" id="3.40.50.150">
    <property type="entry name" value="Vaccinia Virus protein VP39"/>
    <property type="match status" value="1"/>
</dbReference>
<proteinExistence type="inferred from homology"/>
<comment type="caution">
    <text evidence="11">The sequence shown here is derived from an EMBL/GenBank/DDBJ whole genome shotgun (WGS) entry which is preliminary data.</text>
</comment>
<keyword evidence="4 8" id="KW-0489">Methyltransferase</keyword>
<dbReference type="Proteomes" id="UP000236319">
    <property type="component" value="Unassembled WGS sequence"/>
</dbReference>
<accession>A0A2H6KCK0</accession>
<feature type="compositionally biased region" description="Basic and acidic residues" evidence="9">
    <location>
        <begin position="436"/>
        <end position="447"/>
    </location>
</feature>
<feature type="compositionally biased region" description="Basic and acidic residues" evidence="9">
    <location>
        <begin position="494"/>
        <end position="503"/>
    </location>
</feature>
<evidence type="ECO:0000256" key="3">
    <source>
        <dbReference type="ARBA" id="ARBA00022517"/>
    </source>
</evidence>
<dbReference type="RefSeq" id="XP_028866947.1">
    <property type="nucleotide sequence ID" value="XM_029011114.1"/>
</dbReference>
<dbReference type="Pfam" id="PF17125">
    <property type="entry name" value="Methyltr_RsmF_N"/>
    <property type="match status" value="1"/>
</dbReference>
<dbReference type="InterPro" id="IPR001678">
    <property type="entry name" value="MeTrfase_RsmB-F_NOP2_dom"/>
</dbReference>
<dbReference type="SUPFAM" id="SSF53335">
    <property type="entry name" value="S-adenosyl-L-methionine-dependent methyltransferases"/>
    <property type="match status" value="1"/>
</dbReference>
<dbReference type="GO" id="GO:0009383">
    <property type="term" value="F:rRNA (cytosine-C5-)-methyltransferase activity"/>
    <property type="evidence" value="ECO:0007669"/>
    <property type="project" value="TreeGrafter"/>
</dbReference>
<keyword evidence="5 8" id="KW-0808">Transferase</keyword>
<evidence type="ECO:0000256" key="2">
    <source>
        <dbReference type="ARBA" id="ARBA00022490"/>
    </source>
</evidence>
<evidence type="ECO:0000256" key="8">
    <source>
        <dbReference type="PROSITE-ProRule" id="PRU01023"/>
    </source>
</evidence>
<evidence type="ECO:0000313" key="12">
    <source>
        <dbReference type="Proteomes" id="UP000236319"/>
    </source>
</evidence>
<reference evidence="11 12" key="1">
    <citation type="journal article" date="2017" name="BMC Genomics">
        <title>Whole-genome assembly of Babesia ovata and comparative genomics between closely related pathogens.</title>
        <authorList>
            <person name="Yamagishi J."/>
            <person name="Asada M."/>
            <person name="Hakimi H."/>
            <person name="Tanaka T.Q."/>
            <person name="Sugimoto C."/>
            <person name="Kawazu S."/>
        </authorList>
    </citation>
    <scope>NUCLEOTIDE SEQUENCE [LARGE SCALE GENOMIC DNA]</scope>
    <source>
        <strain evidence="11 12">Miyake</strain>
    </source>
</reference>
<dbReference type="InterPro" id="IPR049560">
    <property type="entry name" value="MeTrfase_RsmB-F_NOP2_cat"/>
</dbReference>
<dbReference type="NCBIfam" id="TIGR00446">
    <property type="entry name" value="nop2p"/>
    <property type="match status" value="1"/>
</dbReference>
<dbReference type="GO" id="GO:0005730">
    <property type="term" value="C:nucleolus"/>
    <property type="evidence" value="ECO:0007669"/>
    <property type="project" value="UniProtKB-SubCell"/>
</dbReference>
<dbReference type="AlphaFoldDB" id="A0A2H6KCK0"/>
<dbReference type="GeneID" id="39874474"/>
<evidence type="ECO:0000256" key="4">
    <source>
        <dbReference type="ARBA" id="ARBA00022603"/>
    </source>
</evidence>
<dbReference type="GO" id="GO:0000470">
    <property type="term" value="P:maturation of LSU-rRNA"/>
    <property type="evidence" value="ECO:0007669"/>
    <property type="project" value="TreeGrafter"/>
</dbReference>
<evidence type="ECO:0000256" key="5">
    <source>
        <dbReference type="ARBA" id="ARBA00022679"/>
    </source>
</evidence>
<dbReference type="InterPro" id="IPR023273">
    <property type="entry name" value="RCMT_NOP2"/>
</dbReference>
<dbReference type="InterPro" id="IPR023267">
    <property type="entry name" value="RCMT"/>
</dbReference>
<dbReference type="VEuPathDB" id="PiroplasmaDB:BOVATA_021970"/>
<dbReference type="OrthoDB" id="427002at2759"/>
<gene>
    <name evidence="11" type="ORF">BOVATA_021970</name>
</gene>
<comment type="similarity">
    <text evidence="8">Belongs to the class I-like SAM-binding methyltransferase superfamily. RsmB/NOP family.</text>
</comment>
<feature type="binding site" evidence="8">
    <location>
        <position position="294"/>
    </location>
    <ligand>
        <name>S-adenosyl-L-methionine</name>
        <dbReference type="ChEBI" id="CHEBI:59789"/>
    </ligand>
</feature>
<feature type="active site" description="Nucleophile" evidence="8">
    <location>
        <position position="350"/>
    </location>
</feature>
<feature type="compositionally biased region" description="Low complexity" evidence="9">
    <location>
        <begin position="510"/>
        <end position="522"/>
    </location>
</feature>
<evidence type="ECO:0000256" key="1">
    <source>
        <dbReference type="ARBA" id="ARBA00004604"/>
    </source>
</evidence>
<evidence type="ECO:0000313" key="11">
    <source>
        <dbReference type="EMBL" id="GBE60704.1"/>
    </source>
</evidence>
<dbReference type="InterPro" id="IPR029063">
    <property type="entry name" value="SAM-dependent_MTases_sf"/>
</dbReference>
<dbReference type="PRINTS" id="PR02008">
    <property type="entry name" value="RCMTFAMILY"/>
</dbReference>
<evidence type="ECO:0000259" key="10">
    <source>
        <dbReference type="PROSITE" id="PS51686"/>
    </source>
</evidence>
<dbReference type="Pfam" id="PF01189">
    <property type="entry name" value="Methyltr_RsmB-F"/>
    <property type="match status" value="1"/>
</dbReference>
<sequence>MVALKLLEQNEESDDSSDYSIEKDEYDDVASGSDDEEGDGGAADDNEEDLEGVDPENLHGKVDMTDLSAVKGRIESICGVLSNWSAASKSGVVTKKRGAYMRELREMVSAYYGYTDELAEYFLQLFSPTEAIQLFEAFERPLPMTLRVNTLKTKRKELAAALIARGANVDPVGNWSKEGLVVHSSQVPIGATPEYLAGHYMMQSAASMIPVLALGAREGEKVLDVAAAPGGKTTHIAQMMNNGGILYANDLNKDRCTALVANIHRLGITNTIVTNYNGLDLKGVLPPLDRVLCDAPCSGLGIISKDPSVKLNRTILNLQQNADLQKRLLLTCIDMVNSSTKNNCVVYSTCSISVEENEHVIDHALKMRDVKLVPLGVDVGSPALSNFRGRHFHPSIGMYARRFYPHVHNLDGFFVAKLVKLSSKIPTLPKRHREPRSRSEDATEHEPKLHKKSGKAGKPKASKDMKRRKQEDEIDPEVTPLPIKSSTKQKEKRPKVEREDPRPEKKKSKGTASAKSTRSARSSKIEKNTRSARSSKIEKSARSSKAVKDSVSKKVRKQTKDVKHSSVKSKAKGRTSKAAKHSKSSSKRQR</sequence>
<name>A0A2H6KCK0_9APIC</name>
<feature type="region of interest" description="Disordered" evidence="9">
    <location>
        <begin position="1"/>
        <end position="58"/>
    </location>
</feature>
<dbReference type="InterPro" id="IPR031341">
    <property type="entry name" value="Methyltr_RsmF_N"/>
</dbReference>
<dbReference type="GO" id="GO:0003723">
    <property type="term" value="F:RNA binding"/>
    <property type="evidence" value="ECO:0007669"/>
    <property type="project" value="UniProtKB-UniRule"/>
</dbReference>
<keyword evidence="12" id="KW-1185">Reference proteome</keyword>
<protein>
    <submittedName>
        <fullName evidence="11">NOL1 NOP2 sun family protein</fullName>
    </submittedName>
</protein>
<comment type="caution">
    <text evidence="8">Lacks conserved residue(s) required for the propagation of feature annotation.</text>
</comment>
<dbReference type="EMBL" id="BDSA01000002">
    <property type="protein sequence ID" value="GBE60704.1"/>
    <property type="molecule type" value="Genomic_DNA"/>
</dbReference>
<dbReference type="Gene3D" id="3.30.70.1170">
    <property type="entry name" value="Sun protein, domain 3"/>
    <property type="match status" value="1"/>
</dbReference>
<dbReference type="PANTHER" id="PTHR22807">
    <property type="entry name" value="NOP2 YEAST -RELATED NOL1/NOP2/FMU SUN DOMAIN-CONTAINING"/>
    <property type="match status" value="1"/>
</dbReference>
<keyword evidence="3" id="KW-0690">Ribosome biogenesis</keyword>
<dbReference type="InterPro" id="IPR011023">
    <property type="entry name" value="Nop2p"/>
</dbReference>
<feature type="compositionally biased region" description="Basic and acidic residues" evidence="9">
    <location>
        <begin position="523"/>
        <end position="564"/>
    </location>
</feature>
<feature type="compositionally biased region" description="Basic residues" evidence="9">
    <location>
        <begin position="565"/>
        <end position="590"/>
    </location>
</feature>
<dbReference type="PANTHER" id="PTHR22807:SF30">
    <property type="entry name" value="28S RRNA (CYTOSINE(4447)-C(5))-METHYLTRANSFERASE-RELATED"/>
    <property type="match status" value="1"/>
</dbReference>
<evidence type="ECO:0000256" key="7">
    <source>
        <dbReference type="ARBA" id="ARBA00022884"/>
    </source>
</evidence>
<keyword evidence="7 8" id="KW-0694">RNA-binding</keyword>
<dbReference type="PRINTS" id="PR02012">
    <property type="entry name" value="RCMTNOP2"/>
</dbReference>
<keyword evidence="6 8" id="KW-0949">S-adenosyl-L-methionine</keyword>
<feature type="region of interest" description="Disordered" evidence="9">
    <location>
        <begin position="426"/>
        <end position="590"/>
    </location>
</feature>
<feature type="domain" description="SAM-dependent MTase RsmB/NOP-type" evidence="10">
    <location>
        <begin position="134"/>
        <end position="421"/>
    </location>
</feature>
<dbReference type="CDD" id="cd02440">
    <property type="entry name" value="AdoMet_MTases"/>
    <property type="match status" value="1"/>
</dbReference>
<feature type="compositionally biased region" description="Basic residues" evidence="9">
    <location>
        <begin position="448"/>
        <end position="468"/>
    </location>
</feature>
<evidence type="ECO:0000256" key="9">
    <source>
        <dbReference type="SAM" id="MobiDB-lite"/>
    </source>
</evidence>
<comment type="subcellular location">
    <subcellularLocation>
        <location evidence="1">Nucleus</location>
        <location evidence="1">Nucleolus</location>
    </subcellularLocation>
</comment>